<evidence type="ECO:0000313" key="2">
    <source>
        <dbReference type="Proteomes" id="UP001339883"/>
    </source>
</evidence>
<keyword evidence="2" id="KW-1185">Reference proteome</keyword>
<evidence type="ECO:0000313" key="1">
    <source>
        <dbReference type="EMBL" id="MEB5475967.1"/>
    </source>
</evidence>
<organism evidence="1 2">
    <name type="scientific">Acinetobacter pollinis</name>
    <dbReference type="NCBI Taxonomy" id="2605270"/>
    <lineage>
        <taxon>Bacteria</taxon>
        <taxon>Pseudomonadati</taxon>
        <taxon>Pseudomonadota</taxon>
        <taxon>Gammaproteobacteria</taxon>
        <taxon>Moraxellales</taxon>
        <taxon>Moraxellaceae</taxon>
        <taxon>Acinetobacter</taxon>
    </lineage>
</organism>
<name>A0ABU6DQN3_9GAMM</name>
<comment type="caution">
    <text evidence="1">The sequence shown here is derived from an EMBL/GenBank/DDBJ whole genome shotgun (WGS) entry which is preliminary data.</text>
</comment>
<reference evidence="1 2" key="1">
    <citation type="submission" date="2019-08" db="EMBL/GenBank/DDBJ databases">
        <title>Five species of Acinetobacter isolated from floral nectar and animal pollinators.</title>
        <authorList>
            <person name="Hendry T.A."/>
        </authorList>
    </citation>
    <scope>NUCLEOTIDE SEQUENCE [LARGE SCALE GENOMIC DNA]</scope>
    <source>
        <strain evidence="1 2">MD18.27</strain>
    </source>
</reference>
<dbReference type="Proteomes" id="UP001339883">
    <property type="component" value="Unassembled WGS sequence"/>
</dbReference>
<dbReference type="RefSeq" id="WP_195772394.1">
    <property type="nucleotide sequence ID" value="NZ_VTDN01000002.1"/>
</dbReference>
<protein>
    <submittedName>
        <fullName evidence="1">Uncharacterized protein</fullName>
    </submittedName>
</protein>
<proteinExistence type="predicted"/>
<gene>
    <name evidence="1" type="ORF">I2F25_02655</name>
</gene>
<sequence>MLEVLGVLFLLAIAFFVGFTYCYADFRESAENGKTILFRGVPYKIVKQQLEDK</sequence>
<dbReference type="EMBL" id="VTDN01000002">
    <property type="protein sequence ID" value="MEB5475967.1"/>
    <property type="molecule type" value="Genomic_DNA"/>
</dbReference>
<accession>A0ABU6DQN3</accession>